<accession>A0A974XDM1</accession>
<reference evidence="2" key="1">
    <citation type="submission" date="2021-03" db="EMBL/GenBank/DDBJ databases">
        <title>Alkalibacter marinus sp. nov., isolated from tidal flat sediment.</title>
        <authorList>
            <person name="Namirimu T."/>
            <person name="Yang J.-A."/>
            <person name="Yang S.-H."/>
            <person name="Kim Y.-J."/>
            <person name="Kwon K.K."/>
        </authorList>
    </citation>
    <scope>NUCLEOTIDE SEQUENCE</scope>
    <source>
        <strain evidence="2">ES005</strain>
    </source>
</reference>
<dbReference type="EMBL" id="CP071444">
    <property type="protein sequence ID" value="QSX07888.1"/>
    <property type="molecule type" value="Genomic_DNA"/>
</dbReference>
<dbReference type="AlphaFoldDB" id="A0A974XDM1"/>
<organism evidence="2 3">
    <name type="scientific">Alkalibacter rhizosphaerae</name>
    <dbReference type="NCBI Taxonomy" id="2815577"/>
    <lineage>
        <taxon>Bacteria</taxon>
        <taxon>Bacillati</taxon>
        <taxon>Bacillota</taxon>
        <taxon>Clostridia</taxon>
        <taxon>Eubacteriales</taxon>
        <taxon>Eubacteriaceae</taxon>
        <taxon>Alkalibacter</taxon>
    </lineage>
</organism>
<evidence type="ECO:0000256" key="1">
    <source>
        <dbReference type="SAM" id="Phobius"/>
    </source>
</evidence>
<sequence>MKLPKKFSKWWFLFALLIFAVVVGAFLYVPWTLGSEITMENIQGFALLGGIVALVLAGGGFFGGRVFFVLGLLVNLFGLGYMIYLAMARTAQGWSDLVSIMSYLFLASLGILLGIIGQLIASIRRVGKEQKIKK</sequence>
<keyword evidence="1" id="KW-1133">Transmembrane helix</keyword>
<name>A0A974XDM1_9FIRM</name>
<keyword evidence="1" id="KW-0472">Membrane</keyword>
<evidence type="ECO:0000313" key="2">
    <source>
        <dbReference type="EMBL" id="QSX07888.1"/>
    </source>
</evidence>
<evidence type="ECO:0000313" key="3">
    <source>
        <dbReference type="Proteomes" id="UP000663499"/>
    </source>
</evidence>
<dbReference type="Proteomes" id="UP000663499">
    <property type="component" value="Chromosome"/>
</dbReference>
<dbReference type="RefSeq" id="WP_207299230.1">
    <property type="nucleotide sequence ID" value="NZ_CP071444.1"/>
</dbReference>
<keyword evidence="3" id="KW-1185">Reference proteome</keyword>
<feature type="transmembrane region" description="Helical" evidence="1">
    <location>
        <begin position="100"/>
        <end position="123"/>
    </location>
</feature>
<feature type="transmembrane region" description="Helical" evidence="1">
    <location>
        <begin position="42"/>
        <end position="62"/>
    </location>
</feature>
<keyword evidence="1" id="KW-0812">Transmembrane</keyword>
<feature type="transmembrane region" description="Helical" evidence="1">
    <location>
        <begin position="67"/>
        <end position="88"/>
    </location>
</feature>
<dbReference type="KEGG" id="alka:J0B03_08720"/>
<protein>
    <submittedName>
        <fullName evidence="2">Uncharacterized protein</fullName>
    </submittedName>
</protein>
<gene>
    <name evidence="2" type="ORF">J0B03_08720</name>
</gene>
<feature type="transmembrane region" description="Helical" evidence="1">
    <location>
        <begin position="12"/>
        <end position="30"/>
    </location>
</feature>
<proteinExistence type="predicted"/>